<feature type="transmembrane region" description="Helical" evidence="2">
    <location>
        <begin position="209"/>
        <end position="234"/>
    </location>
</feature>
<dbReference type="Proteomes" id="UP000735874">
    <property type="component" value="Unassembled WGS sequence"/>
</dbReference>
<feature type="transmembrane region" description="Helical" evidence="2">
    <location>
        <begin position="124"/>
        <end position="142"/>
    </location>
</feature>
<keyword evidence="10" id="KW-1185">Reference proteome</keyword>
<dbReference type="VEuPathDB" id="FungiDB:PC110_g3874"/>
<feature type="region of interest" description="Disordered" evidence="1">
    <location>
        <begin position="344"/>
        <end position="379"/>
    </location>
</feature>
<dbReference type="EMBL" id="RCMV01000049">
    <property type="protein sequence ID" value="KAG3226786.1"/>
    <property type="molecule type" value="Genomic_DNA"/>
</dbReference>
<reference evidence="9 10" key="1">
    <citation type="submission" date="2018-01" db="EMBL/GenBank/DDBJ databases">
        <title>Draft genome of the strawberry crown rot pathogen Phytophthora cactorum.</title>
        <authorList>
            <person name="Armitage A.D."/>
            <person name="Lysoe E."/>
            <person name="Nellist C.F."/>
            <person name="Harrison R.J."/>
            <person name="Brurberg M.B."/>
        </authorList>
    </citation>
    <scope>NUCLEOTIDE SEQUENCE [LARGE SCALE GENOMIC DNA]</scope>
    <source>
        <strain evidence="9 10">10300</strain>
    </source>
</reference>
<feature type="transmembrane region" description="Helical" evidence="2">
    <location>
        <begin position="246"/>
        <end position="266"/>
    </location>
</feature>
<dbReference type="STRING" id="29920.A0A329SSP3"/>
<evidence type="ECO:0000313" key="6">
    <source>
        <dbReference type="EMBL" id="KAG2993950.1"/>
    </source>
</evidence>
<gene>
    <name evidence="8" type="ORF">JG687_00001255</name>
    <name evidence="9" type="ORF">PC110_g3874</name>
    <name evidence="3" type="ORF">PC113_g725</name>
    <name evidence="4" type="ORF">PC115_g1041</name>
    <name evidence="5" type="ORF">PC117_g1264</name>
    <name evidence="6" type="ORF">PC118_g3755</name>
    <name evidence="7" type="ORF">PC129_g2628</name>
</gene>
<dbReference type="EMBL" id="RCMG01000007">
    <property type="protein sequence ID" value="KAG2868868.1"/>
    <property type="molecule type" value="Genomic_DNA"/>
</dbReference>
<feature type="transmembrane region" description="Helical" evidence="2">
    <location>
        <begin position="177"/>
        <end position="197"/>
    </location>
</feature>
<evidence type="ECO:0000313" key="5">
    <source>
        <dbReference type="EMBL" id="KAG2954418.1"/>
    </source>
</evidence>
<dbReference type="OrthoDB" id="127226at2759"/>
<sequence length="379" mass="41892">MSPPAPSLVTCDLGVDFVLLDLTNDMDEIHAREKVATPVLPLPTETKPDYVLRRIECWNKGCISAEFLDVSTSLPLTSQAAFRRKLLLVLALQLLAVWVVVGLATFYPPVRDRVTPLFAEYNPVLLGVSAAVTFVLLCVLYFQRSRRYVNVLILMWFSAAQAATFVGLGVIFDTHIGFFNCGATFTWVLLMIFLVGVRLKKEEGTYRHLMSPLVAGALSFVAVVCASCILFIIYGTRFVTSGAFGYSLIFQFILLAWFAWDAAWIFQVVAVDEFAYGVIYIYTDIVLSFLFSVAVAGVAVGFASLMVVMLASCGEFDCSCCCECSFNDCSLLIVDTNTRSNAGISAGASRPARAQRHSNTASRTNDIQRDQRNQRMERV</sequence>
<organism evidence="9 10">
    <name type="scientific">Phytophthora cactorum</name>
    <dbReference type="NCBI Taxonomy" id="29920"/>
    <lineage>
        <taxon>Eukaryota</taxon>
        <taxon>Sar</taxon>
        <taxon>Stramenopiles</taxon>
        <taxon>Oomycota</taxon>
        <taxon>Peronosporomycetes</taxon>
        <taxon>Peronosporales</taxon>
        <taxon>Peronosporaceae</taxon>
        <taxon>Phytophthora</taxon>
    </lineage>
</organism>
<feature type="transmembrane region" description="Helical" evidence="2">
    <location>
        <begin position="278"/>
        <end position="311"/>
    </location>
</feature>
<evidence type="ECO:0000313" key="9">
    <source>
        <dbReference type="EMBL" id="RAW39924.1"/>
    </source>
</evidence>
<reference evidence="7" key="2">
    <citation type="submission" date="2018-05" db="EMBL/GenBank/DDBJ databases">
        <title>Effector identification in a new, highly contiguous assembly of the strawberry crown rot pathogen Phytophthora cactorum.</title>
        <authorList>
            <person name="Armitage A.D."/>
            <person name="Nellist C.F."/>
            <person name="Bates H."/>
            <person name="Vickerstaff R.J."/>
            <person name="Harrison R.J."/>
        </authorList>
    </citation>
    <scope>NUCLEOTIDE SEQUENCE</scope>
    <source>
        <strain evidence="3">15-7</strain>
        <strain evidence="4">4032</strain>
        <strain evidence="5">4040</strain>
        <strain evidence="6">P415</strain>
        <strain evidence="7">P421</strain>
    </source>
</reference>
<dbReference type="Proteomes" id="UP000688947">
    <property type="component" value="Unassembled WGS sequence"/>
</dbReference>
<keyword evidence="2" id="KW-1133">Transmembrane helix</keyword>
<dbReference type="EMBL" id="RCMK01000014">
    <property type="protein sequence ID" value="KAG2954418.1"/>
    <property type="molecule type" value="Genomic_DNA"/>
</dbReference>
<evidence type="ECO:0000256" key="1">
    <source>
        <dbReference type="SAM" id="MobiDB-lite"/>
    </source>
</evidence>
<protein>
    <submittedName>
        <fullName evidence="9">Uncharacterized protein</fullName>
    </submittedName>
</protein>
<evidence type="ECO:0000313" key="3">
    <source>
        <dbReference type="EMBL" id="KAG2868868.1"/>
    </source>
</evidence>
<evidence type="ECO:0000313" key="4">
    <source>
        <dbReference type="EMBL" id="KAG2943119.1"/>
    </source>
</evidence>
<keyword evidence="2" id="KW-0472">Membrane</keyword>
<proteinExistence type="predicted"/>
<dbReference type="Proteomes" id="UP000736787">
    <property type="component" value="Unassembled WGS sequence"/>
</dbReference>
<dbReference type="EMBL" id="JAENGZ010000029">
    <property type="protein sequence ID" value="KAG6972809.1"/>
    <property type="molecule type" value="Genomic_DNA"/>
</dbReference>
<evidence type="ECO:0000256" key="2">
    <source>
        <dbReference type="SAM" id="Phobius"/>
    </source>
</evidence>
<name>A0A329SSP3_9STRA</name>
<feature type="transmembrane region" description="Helical" evidence="2">
    <location>
        <begin position="149"/>
        <end position="171"/>
    </location>
</feature>
<evidence type="ECO:0000313" key="8">
    <source>
        <dbReference type="EMBL" id="KAG6972809.1"/>
    </source>
</evidence>
<dbReference type="EMBL" id="RCML01000066">
    <property type="protein sequence ID" value="KAG2993950.1"/>
    <property type="molecule type" value="Genomic_DNA"/>
</dbReference>
<feature type="compositionally biased region" description="Basic and acidic residues" evidence="1">
    <location>
        <begin position="366"/>
        <end position="379"/>
    </location>
</feature>
<dbReference type="EMBL" id="MJFZ01000057">
    <property type="protein sequence ID" value="RAW39924.1"/>
    <property type="molecule type" value="Genomic_DNA"/>
</dbReference>
<dbReference type="EMBL" id="RCMI01000012">
    <property type="protein sequence ID" value="KAG2943119.1"/>
    <property type="molecule type" value="Genomic_DNA"/>
</dbReference>
<keyword evidence="2" id="KW-0812">Transmembrane</keyword>
<reference evidence="8" key="3">
    <citation type="submission" date="2021-01" db="EMBL/GenBank/DDBJ databases">
        <title>Phytophthora aleatoria, a newly-described species from Pinus radiata is distinct from Phytophthora cactorum isolates based on comparative genomics.</title>
        <authorList>
            <person name="Mcdougal R."/>
            <person name="Panda P."/>
            <person name="Williams N."/>
            <person name="Studholme D.J."/>
        </authorList>
    </citation>
    <scope>NUCLEOTIDE SEQUENCE</scope>
    <source>
        <strain evidence="8">NZFS 3830</strain>
    </source>
</reference>
<dbReference type="Proteomes" id="UP000697107">
    <property type="component" value="Unassembled WGS sequence"/>
</dbReference>
<dbReference type="Proteomes" id="UP000251314">
    <property type="component" value="Unassembled WGS sequence"/>
</dbReference>
<accession>A0A329SSP3</accession>
<dbReference type="Proteomes" id="UP000774804">
    <property type="component" value="Unassembled WGS sequence"/>
</dbReference>
<feature type="transmembrane region" description="Helical" evidence="2">
    <location>
        <begin position="86"/>
        <end position="104"/>
    </location>
</feature>
<dbReference type="AlphaFoldDB" id="A0A329SSP3"/>
<comment type="caution">
    <text evidence="9">The sequence shown here is derived from an EMBL/GenBank/DDBJ whole genome shotgun (WGS) entry which is preliminary data.</text>
</comment>
<evidence type="ECO:0000313" key="7">
    <source>
        <dbReference type="EMBL" id="KAG3226786.1"/>
    </source>
</evidence>
<dbReference type="Proteomes" id="UP000760860">
    <property type="component" value="Unassembled WGS sequence"/>
</dbReference>
<evidence type="ECO:0000313" key="10">
    <source>
        <dbReference type="Proteomes" id="UP000251314"/>
    </source>
</evidence>